<dbReference type="CDD" id="cd00143">
    <property type="entry name" value="PP2Cc"/>
    <property type="match status" value="1"/>
</dbReference>
<sequence>MTPALRHWAATHPGALRRSNQDAFLSRPEIGLFAVADGVGGSAGGGFASSEVVRLLAELPPELGPAELLNAVRRQLQAAHETLRRAGPDAKGGSPATTVVVVLVSGRHLTCVWIGDSRAYVLRDGRLTRLTADHSLVEEMVRAGRLTDPEAGRHPRGNVITRAIGAGPEDALIDKVIATIEPGDRILLCSDGLLKALPEETIAACMARREPVTALLDAALVALASDNVTAIVAAV</sequence>
<dbReference type="SMART" id="SM00332">
    <property type="entry name" value="PP2Cc"/>
    <property type="match status" value="1"/>
</dbReference>
<evidence type="ECO:0000313" key="3">
    <source>
        <dbReference type="Proteomes" id="UP000528964"/>
    </source>
</evidence>
<dbReference type="EC" id="3.1.3.16" evidence="2"/>
<feature type="domain" description="PPM-type phosphatase" evidence="1">
    <location>
        <begin position="6"/>
        <end position="235"/>
    </location>
</feature>
<evidence type="ECO:0000259" key="1">
    <source>
        <dbReference type="PROSITE" id="PS51746"/>
    </source>
</evidence>
<organism evidence="2 3">
    <name type="scientific">Hansschlegelia beijingensis</name>
    <dbReference type="NCBI Taxonomy" id="1133344"/>
    <lineage>
        <taxon>Bacteria</taxon>
        <taxon>Pseudomonadati</taxon>
        <taxon>Pseudomonadota</taxon>
        <taxon>Alphaproteobacteria</taxon>
        <taxon>Hyphomicrobiales</taxon>
        <taxon>Methylopilaceae</taxon>
        <taxon>Hansschlegelia</taxon>
    </lineage>
</organism>
<dbReference type="PANTHER" id="PTHR47992">
    <property type="entry name" value="PROTEIN PHOSPHATASE"/>
    <property type="match status" value="1"/>
</dbReference>
<dbReference type="PROSITE" id="PS51746">
    <property type="entry name" value="PPM_2"/>
    <property type="match status" value="1"/>
</dbReference>
<dbReference type="InterPro" id="IPR001932">
    <property type="entry name" value="PPM-type_phosphatase-like_dom"/>
</dbReference>
<keyword evidence="2" id="KW-0378">Hydrolase</keyword>
<comment type="caution">
    <text evidence="2">The sequence shown here is derived from an EMBL/GenBank/DDBJ whole genome shotgun (WGS) entry which is preliminary data.</text>
</comment>
<dbReference type="Pfam" id="PF13672">
    <property type="entry name" value="PP2C_2"/>
    <property type="match status" value="1"/>
</dbReference>
<dbReference type="Gene3D" id="3.60.40.10">
    <property type="entry name" value="PPM-type phosphatase domain"/>
    <property type="match status" value="1"/>
</dbReference>
<dbReference type="GO" id="GO:0004722">
    <property type="term" value="F:protein serine/threonine phosphatase activity"/>
    <property type="evidence" value="ECO:0007669"/>
    <property type="project" value="UniProtKB-EC"/>
</dbReference>
<dbReference type="InterPro" id="IPR036457">
    <property type="entry name" value="PPM-type-like_dom_sf"/>
</dbReference>
<protein>
    <submittedName>
        <fullName evidence="2">Protein phosphatase/serine/threonine-protein phosphatase Stp1</fullName>
        <ecNumber evidence="2">3.1.3.16</ecNumber>
    </submittedName>
</protein>
<dbReference type="SUPFAM" id="SSF81606">
    <property type="entry name" value="PP2C-like"/>
    <property type="match status" value="1"/>
</dbReference>
<dbReference type="SMART" id="SM00331">
    <property type="entry name" value="PP2C_SIG"/>
    <property type="match status" value="1"/>
</dbReference>
<keyword evidence="3" id="KW-1185">Reference proteome</keyword>
<name>A0A7W6GEE2_9HYPH</name>
<accession>A0A7W6GEE2</accession>
<dbReference type="InterPro" id="IPR015655">
    <property type="entry name" value="PP2C"/>
</dbReference>
<gene>
    <name evidence="2" type="ORF">GGR24_000440</name>
</gene>
<dbReference type="AlphaFoldDB" id="A0A7W6GEE2"/>
<dbReference type="RefSeq" id="WP_183393653.1">
    <property type="nucleotide sequence ID" value="NZ_JACIDR010000001.1"/>
</dbReference>
<evidence type="ECO:0000313" key="2">
    <source>
        <dbReference type="EMBL" id="MBB3971807.1"/>
    </source>
</evidence>
<proteinExistence type="predicted"/>
<reference evidence="2 3" key="1">
    <citation type="submission" date="2020-08" db="EMBL/GenBank/DDBJ databases">
        <title>Genomic Encyclopedia of Type Strains, Phase IV (KMG-IV): sequencing the most valuable type-strain genomes for metagenomic binning, comparative biology and taxonomic classification.</title>
        <authorList>
            <person name="Goeker M."/>
        </authorList>
    </citation>
    <scope>NUCLEOTIDE SEQUENCE [LARGE SCALE GENOMIC DNA]</scope>
    <source>
        <strain evidence="2 3">DSM 25481</strain>
    </source>
</reference>
<dbReference type="Proteomes" id="UP000528964">
    <property type="component" value="Unassembled WGS sequence"/>
</dbReference>
<dbReference type="EMBL" id="JACIDR010000001">
    <property type="protein sequence ID" value="MBB3971807.1"/>
    <property type="molecule type" value="Genomic_DNA"/>
</dbReference>